<dbReference type="InterPro" id="IPR008630">
    <property type="entry name" value="Glyco_trans_34"/>
</dbReference>
<evidence type="ECO:0000313" key="4">
    <source>
        <dbReference type="EMBL" id="KAF2635366.1"/>
    </source>
</evidence>
<dbReference type="Pfam" id="PF05637">
    <property type="entry name" value="Glyco_transf_34"/>
    <property type="match status" value="1"/>
</dbReference>
<dbReference type="OrthoDB" id="407658at2759"/>
<evidence type="ECO:0000256" key="2">
    <source>
        <dbReference type="ARBA" id="ARBA00022676"/>
    </source>
</evidence>
<dbReference type="EMBL" id="MU006808">
    <property type="protein sequence ID" value="KAF2635366.1"/>
    <property type="molecule type" value="Genomic_DNA"/>
</dbReference>
<comment type="similarity">
    <text evidence="1">Belongs to the glycosyltransferase 34 family.</text>
</comment>
<sequence>MHGHSKCLPPIDDKLGEESMTWNRSCRQYAPFKPNTHRIATVSASFGDLHDFVGRAYRTHMLHSLVQGDDMHVMCDPIVESMWNKQAFLLKLLYEQMLLLEENRYDWLFWADRDTLLLDHCRPTSSFLPPGKSSRGDAEEIHLIAAEDGNGLNAGVFFIRVSNWSIYFLESVLAYRHYRPEINLRFSEQSAMADLLKTPEFSAGKVYVPWHWFNAYPNSDDGHGPQGYEMNDNEEGLREFQARRGDFLVHFAGDWKKDEPMGEWEEKIAEMKNPWEQKRIQRDVSVEVKKFWEEKGYSYD</sequence>
<evidence type="ECO:0000256" key="1">
    <source>
        <dbReference type="ARBA" id="ARBA00005664"/>
    </source>
</evidence>
<protein>
    <submittedName>
        <fullName evidence="4">Galactosyl transferase GMA12/MNN10 family protein</fullName>
    </submittedName>
</protein>
<dbReference type="GO" id="GO:0000139">
    <property type="term" value="C:Golgi membrane"/>
    <property type="evidence" value="ECO:0007669"/>
    <property type="project" value="TreeGrafter"/>
</dbReference>
<dbReference type="PANTHER" id="PTHR31306">
    <property type="entry name" value="ALPHA-1,6-MANNOSYLTRANSFERASE MNN11-RELATED"/>
    <property type="match status" value="1"/>
</dbReference>
<dbReference type="AlphaFoldDB" id="A0A6A6RJJ4"/>
<keyword evidence="2" id="KW-0328">Glycosyltransferase</keyword>
<dbReference type="Gene3D" id="3.90.550.10">
    <property type="entry name" value="Spore Coat Polysaccharide Biosynthesis Protein SpsA, Chain A"/>
    <property type="match status" value="1"/>
</dbReference>
<keyword evidence="5" id="KW-1185">Reference proteome</keyword>
<dbReference type="PANTHER" id="PTHR31306:SF8">
    <property type="entry name" value="GLYCOSYLTRANSFERASE FAMILY 34 PROTEIN"/>
    <property type="match status" value="1"/>
</dbReference>
<reference evidence="4" key="1">
    <citation type="journal article" date="2020" name="Stud. Mycol.">
        <title>101 Dothideomycetes genomes: a test case for predicting lifestyles and emergence of pathogens.</title>
        <authorList>
            <person name="Haridas S."/>
            <person name="Albert R."/>
            <person name="Binder M."/>
            <person name="Bloem J."/>
            <person name="Labutti K."/>
            <person name="Salamov A."/>
            <person name="Andreopoulos B."/>
            <person name="Baker S."/>
            <person name="Barry K."/>
            <person name="Bills G."/>
            <person name="Bluhm B."/>
            <person name="Cannon C."/>
            <person name="Castanera R."/>
            <person name="Culley D."/>
            <person name="Daum C."/>
            <person name="Ezra D."/>
            <person name="Gonzalez J."/>
            <person name="Henrissat B."/>
            <person name="Kuo A."/>
            <person name="Liang C."/>
            <person name="Lipzen A."/>
            <person name="Lutzoni F."/>
            <person name="Magnuson J."/>
            <person name="Mondo S."/>
            <person name="Nolan M."/>
            <person name="Ohm R."/>
            <person name="Pangilinan J."/>
            <person name="Park H.-J."/>
            <person name="Ramirez L."/>
            <person name="Alfaro M."/>
            <person name="Sun H."/>
            <person name="Tritt A."/>
            <person name="Yoshinaga Y."/>
            <person name="Zwiers L.-H."/>
            <person name="Turgeon B."/>
            <person name="Goodwin S."/>
            <person name="Spatafora J."/>
            <person name="Crous P."/>
            <person name="Grigoriev I."/>
        </authorList>
    </citation>
    <scope>NUCLEOTIDE SEQUENCE</scope>
    <source>
        <strain evidence="4">CBS 473.64</strain>
    </source>
</reference>
<dbReference type="InterPro" id="IPR029044">
    <property type="entry name" value="Nucleotide-diphossugar_trans"/>
</dbReference>
<accession>A0A6A6RJJ4</accession>
<evidence type="ECO:0000313" key="5">
    <source>
        <dbReference type="Proteomes" id="UP000799753"/>
    </source>
</evidence>
<name>A0A6A6RJJ4_9PLEO</name>
<evidence type="ECO:0000256" key="3">
    <source>
        <dbReference type="ARBA" id="ARBA00022679"/>
    </source>
</evidence>
<dbReference type="GO" id="GO:0006487">
    <property type="term" value="P:protein N-linked glycosylation"/>
    <property type="evidence" value="ECO:0007669"/>
    <property type="project" value="TreeGrafter"/>
</dbReference>
<dbReference type="Proteomes" id="UP000799753">
    <property type="component" value="Unassembled WGS sequence"/>
</dbReference>
<gene>
    <name evidence="4" type="ORF">P280DRAFT_493761</name>
</gene>
<proteinExistence type="inferred from homology"/>
<dbReference type="GO" id="GO:0016757">
    <property type="term" value="F:glycosyltransferase activity"/>
    <property type="evidence" value="ECO:0007669"/>
    <property type="project" value="UniProtKB-KW"/>
</dbReference>
<organism evidence="4 5">
    <name type="scientific">Massarina eburnea CBS 473.64</name>
    <dbReference type="NCBI Taxonomy" id="1395130"/>
    <lineage>
        <taxon>Eukaryota</taxon>
        <taxon>Fungi</taxon>
        <taxon>Dikarya</taxon>
        <taxon>Ascomycota</taxon>
        <taxon>Pezizomycotina</taxon>
        <taxon>Dothideomycetes</taxon>
        <taxon>Pleosporomycetidae</taxon>
        <taxon>Pleosporales</taxon>
        <taxon>Massarineae</taxon>
        <taxon>Massarinaceae</taxon>
        <taxon>Massarina</taxon>
    </lineage>
</organism>
<keyword evidence="3 4" id="KW-0808">Transferase</keyword>